<comment type="caution">
    <text evidence="1">The sequence shown here is derived from an EMBL/GenBank/DDBJ whole genome shotgun (WGS) entry which is preliminary data.</text>
</comment>
<protein>
    <submittedName>
        <fullName evidence="1">Uncharacterized protein</fullName>
    </submittedName>
</protein>
<keyword evidence="2" id="KW-1185">Reference proteome</keyword>
<accession>A0A211YS10</accession>
<evidence type="ECO:0000313" key="1">
    <source>
        <dbReference type="EMBL" id="OWJ55607.1"/>
    </source>
</evidence>
<name>A0A211YS10_9CREN</name>
<proteinExistence type="predicted"/>
<dbReference type="Proteomes" id="UP000196694">
    <property type="component" value="Unassembled WGS sequence"/>
</dbReference>
<reference evidence="1 2" key="1">
    <citation type="submission" date="2017-05" db="EMBL/GenBank/DDBJ databases">
        <title>The draft genome of the hyperthermophilic archaeon 'Pyrodictium delaneyi strain Hulk', an iron and nitrate reducer, reveals the capacity for sulfate reduction.</title>
        <authorList>
            <person name="Demey L.M."/>
            <person name="Miller C."/>
            <person name="Manzella M."/>
            <person name="Reguera G."/>
            <person name="Kashefi K."/>
        </authorList>
    </citation>
    <scope>NUCLEOTIDE SEQUENCE [LARGE SCALE GENOMIC DNA]</scope>
    <source>
        <strain evidence="1 2">Hulk</strain>
    </source>
</reference>
<sequence>MVLAGKLVNSMAGLPVPLVVNRLVLVLSDALDELPPERAVELVARSICDAWCRGGDEDPEACMDECMAAETARLAKLLEGAGSRG</sequence>
<organism evidence="1 2">
    <name type="scientific">Pyrodictium delaneyi</name>
    <dbReference type="NCBI Taxonomy" id="1273541"/>
    <lineage>
        <taxon>Archaea</taxon>
        <taxon>Thermoproteota</taxon>
        <taxon>Thermoprotei</taxon>
        <taxon>Desulfurococcales</taxon>
        <taxon>Pyrodictiaceae</taxon>
        <taxon>Pyrodictium</taxon>
    </lineage>
</organism>
<dbReference type="EMBL" id="NCQP01000001">
    <property type="protein sequence ID" value="OWJ55607.1"/>
    <property type="molecule type" value="Genomic_DNA"/>
</dbReference>
<evidence type="ECO:0000313" key="2">
    <source>
        <dbReference type="Proteomes" id="UP000196694"/>
    </source>
</evidence>
<dbReference type="AlphaFoldDB" id="A0A211YS10"/>
<gene>
    <name evidence="1" type="ORF">Pdsh_02130</name>
</gene>